<dbReference type="AlphaFoldDB" id="A0A430APJ5"/>
<reference evidence="1 2" key="1">
    <citation type="submission" date="2017-05" db="EMBL/GenBank/DDBJ databases">
        <title>Vagococcus spp. assemblies.</title>
        <authorList>
            <person name="Gulvik C.A."/>
        </authorList>
    </citation>
    <scope>NUCLEOTIDE SEQUENCE [LARGE SCALE GENOMIC DNA]</scope>
    <source>
        <strain evidence="1 2">LMG 24798</strain>
    </source>
</reference>
<dbReference type="Proteomes" id="UP000286773">
    <property type="component" value="Unassembled WGS sequence"/>
</dbReference>
<dbReference type="RefSeq" id="WP_126814446.1">
    <property type="nucleotide sequence ID" value="NZ_NGKC01000015.1"/>
</dbReference>
<gene>
    <name evidence="1" type="ORF">CBF27_11425</name>
</gene>
<dbReference type="Pfam" id="PF02620">
    <property type="entry name" value="YceD"/>
    <property type="match status" value="1"/>
</dbReference>
<dbReference type="OrthoDB" id="9790372at2"/>
<evidence type="ECO:0000313" key="1">
    <source>
        <dbReference type="EMBL" id="RSU09903.1"/>
    </source>
</evidence>
<dbReference type="InterPro" id="IPR003772">
    <property type="entry name" value="YceD"/>
</dbReference>
<accession>A0A430APJ5</accession>
<evidence type="ECO:0008006" key="3">
    <source>
        <dbReference type="Google" id="ProtNLM"/>
    </source>
</evidence>
<proteinExistence type="predicted"/>
<name>A0A430APJ5_9ENTE</name>
<organism evidence="1 2">
    <name type="scientific">Vagococcus acidifermentans</name>
    <dbReference type="NCBI Taxonomy" id="564710"/>
    <lineage>
        <taxon>Bacteria</taxon>
        <taxon>Bacillati</taxon>
        <taxon>Bacillota</taxon>
        <taxon>Bacilli</taxon>
        <taxon>Lactobacillales</taxon>
        <taxon>Enterococcaceae</taxon>
        <taxon>Vagococcus</taxon>
    </lineage>
</organism>
<evidence type="ECO:0000313" key="2">
    <source>
        <dbReference type="Proteomes" id="UP000286773"/>
    </source>
</evidence>
<dbReference type="EMBL" id="NGKC01000015">
    <property type="protein sequence ID" value="RSU09903.1"/>
    <property type="molecule type" value="Genomic_DNA"/>
</dbReference>
<sequence length="185" mass="21234">MKWSLLELNKFQHTQLEFDEVLDLEASLLERDREIIAVKPVHVSGFLSVEPDKYLAYFTVETVVTLPSSRSLTPVDVPLVFSTDETYMTTAQFQQIAGDDKDAEEEIMILEKDTIDLIEAVEDFVLLNLPSQVLSEEEKQATELPKGEFWAIISEEDYEKQRQTTSEAEVDPRLAKLSELFEENE</sequence>
<comment type="caution">
    <text evidence="1">The sequence shown here is derived from an EMBL/GenBank/DDBJ whole genome shotgun (WGS) entry which is preliminary data.</text>
</comment>
<protein>
    <recommendedName>
        <fullName evidence="3">Nucleic acid-binding protein</fullName>
    </recommendedName>
</protein>
<keyword evidence="2" id="KW-1185">Reference proteome</keyword>